<evidence type="ECO:0000256" key="1">
    <source>
        <dbReference type="SAM" id="MobiDB-lite"/>
    </source>
</evidence>
<dbReference type="Gene3D" id="1.10.150.20">
    <property type="entry name" value="5' to 3' exonuclease, C-terminal subdomain"/>
    <property type="match status" value="1"/>
</dbReference>
<organism evidence="3 4">
    <name type="scientific">Antarctobacter heliothermus</name>
    <dbReference type="NCBI Taxonomy" id="74033"/>
    <lineage>
        <taxon>Bacteria</taxon>
        <taxon>Pseudomonadati</taxon>
        <taxon>Pseudomonadota</taxon>
        <taxon>Alphaproteobacteria</taxon>
        <taxon>Rhodobacterales</taxon>
        <taxon>Roseobacteraceae</taxon>
        <taxon>Antarctobacter</taxon>
    </lineage>
</organism>
<sequence length="321" mass="33539">MTDTKSGGDCPKICWGLAGLAALLTFGLLLAVAEWRFISALLVAIILLVGLGLLFKMVLCGSPATSSQTDVAPARPVKEPVKVPASAPQGTVETAPKVAPVDVADPRVRPSAPLVGEAELAERKGSWTYSDTATPPVADSVPAGDTGPDSVAVVDPTPVPNPSVADAAAIDVPEDAGPRILPSTPLAGEAELASRKGAWRYTAPAASAVTDTEDYDGDGIVEGKDEGEKPTMLDGPREGGADDLKQVKGIGPKLEKLCNDLGIYHFDQIASWTEQEIAWVDANLEGFKGRVSRDQWVDQARVLAEGGETEFSSRVRGGDVY</sequence>
<dbReference type="RefSeq" id="WP_254694748.1">
    <property type="nucleotide sequence ID" value="NZ_CP022540.1"/>
</dbReference>
<name>A0A222E693_9RHOB</name>
<dbReference type="Proteomes" id="UP000203589">
    <property type="component" value="Chromosome"/>
</dbReference>
<feature type="compositionally biased region" description="Basic and acidic residues" evidence="1">
    <location>
        <begin position="221"/>
        <end position="240"/>
    </location>
</feature>
<proteinExistence type="predicted"/>
<reference evidence="3 4" key="1">
    <citation type="submission" date="2017-07" db="EMBL/GenBank/DDBJ databases">
        <title>Genome Sequence of Antarctobacter heliothermus Strain SMS3 Isolated from a culture of the Diatom Skeletonema marinoi.</title>
        <authorList>
            <person name="Topel M."/>
            <person name="Pinder M.I.M."/>
            <person name="Johansson O.N."/>
            <person name="Kourtchenko O."/>
            <person name="Godhe A."/>
            <person name="Clarke A.K."/>
        </authorList>
    </citation>
    <scope>NUCLEOTIDE SEQUENCE [LARGE SCALE GENOMIC DNA]</scope>
    <source>
        <strain evidence="3 4">SMS3</strain>
    </source>
</reference>
<evidence type="ECO:0000256" key="2">
    <source>
        <dbReference type="SAM" id="Phobius"/>
    </source>
</evidence>
<protein>
    <submittedName>
        <fullName evidence="3">NADH dehydrogenase subunit E</fullName>
    </submittedName>
</protein>
<feature type="transmembrane region" description="Helical" evidence="2">
    <location>
        <begin position="12"/>
        <end position="31"/>
    </location>
</feature>
<feature type="region of interest" description="Disordered" evidence="1">
    <location>
        <begin position="65"/>
        <end position="93"/>
    </location>
</feature>
<keyword evidence="2" id="KW-0472">Membrane</keyword>
<dbReference type="AlphaFoldDB" id="A0A222E693"/>
<evidence type="ECO:0000313" key="4">
    <source>
        <dbReference type="Proteomes" id="UP000203589"/>
    </source>
</evidence>
<accession>A0A222E693</accession>
<keyword evidence="4" id="KW-1185">Reference proteome</keyword>
<dbReference type="EMBL" id="CP022540">
    <property type="protein sequence ID" value="ASP21733.1"/>
    <property type="molecule type" value="Genomic_DNA"/>
</dbReference>
<feature type="transmembrane region" description="Helical" evidence="2">
    <location>
        <begin position="37"/>
        <end position="59"/>
    </location>
</feature>
<feature type="region of interest" description="Disordered" evidence="1">
    <location>
        <begin position="211"/>
        <end position="240"/>
    </location>
</feature>
<dbReference type="KEGG" id="aht:ANTHELSMS3_03081"/>
<gene>
    <name evidence="3" type="ORF">ANTHELSMS3_03081</name>
</gene>
<keyword evidence="2" id="KW-0812">Transmembrane</keyword>
<keyword evidence="2" id="KW-1133">Transmembrane helix</keyword>
<evidence type="ECO:0000313" key="3">
    <source>
        <dbReference type="EMBL" id="ASP21733.1"/>
    </source>
</evidence>